<dbReference type="AlphaFoldDB" id="A0A921SVK2"/>
<gene>
    <name evidence="3" type="ORF">K8U91_07995</name>
</gene>
<name>A0A921SVK2_9BACT</name>
<evidence type="ECO:0000313" key="3">
    <source>
        <dbReference type="EMBL" id="HJG89392.1"/>
    </source>
</evidence>
<dbReference type="InterPro" id="IPR024047">
    <property type="entry name" value="MM3350-like_sf"/>
</dbReference>
<sequence length="184" mass="21469">MIYKFRIVSDEVDNFRREICIDSDATFLNLHDAILDSVGFTKDQMTSFFICDDDWEKKTEITLVDMGKDSDEDTWIMSSTRLSDLIEDEGQRLVFVFDYMTDRMFFMELKEIETGKDLDAPICTRKEGNPPQQTMDFEELEKKNAANSSSDLDEDFYGDETYDPSELDEEGFADLNMMDDDYTL</sequence>
<organism evidence="3 4">
    <name type="scientific">Barnesiella viscericola</name>
    <dbReference type="NCBI Taxonomy" id="397865"/>
    <lineage>
        <taxon>Bacteria</taxon>
        <taxon>Pseudomonadati</taxon>
        <taxon>Bacteroidota</taxon>
        <taxon>Bacteroidia</taxon>
        <taxon>Bacteroidales</taxon>
        <taxon>Barnesiellaceae</taxon>
        <taxon>Barnesiella</taxon>
    </lineage>
</organism>
<dbReference type="SUPFAM" id="SSF159941">
    <property type="entry name" value="MM3350-like"/>
    <property type="match status" value="1"/>
</dbReference>
<reference evidence="3" key="2">
    <citation type="submission" date="2021-09" db="EMBL/GenBank/DDBJ databases">
        <authorList>
            <person name="Gilroy R."/>
        </authorList>
    </citation>
    <scope>NUCLEOTIDE SEQUENCE</scope>
    <source>
        <strain evidence="3">CHK121-7720</strain>
    </source>
</reference>
<evidence type="ECO:0000256" key="1">
    <source>
        <dbReference type="SAM" id="MobiDB-lite"/>
    </source>
</evidence>
<dbReference type="RefSeq" id="WP_273306462.1">
    <property type="nucleotide sequence ID" value="NZ_DYUD01000023.1"/>
</dbReference>
<feature type="region of interest" description="Disordered" evidence="1">
    <location>
        <begin position="142"/>
        <end position="184"/>
    </location>
</feature>
<feature type="compositionally biased region" description="Acidic residues" evidence="1">
    <location>
        <begin position="151"/>
        <end position="184"/>
    </location>
</feature>
<dbReference type="Proteomes" id="UP000757103">
    <property type="component" value="Unassembled WGS sequence"/>
</dbReference>
<dbReference type="Pfam" id="PF07929">
    <property type="entry name" value="PRiA4_ORF3"/>
    <property type="match status" value="1"/>
</dbReference>
<comment type="caution">
    <text evidence="3">The sequence shown here is derived from an EMBL/GenBank/DDBJ whole genome shotgun (WGS) entry which is preliminary data.</text>
</comment>
<protein>
    <submittedName>
        <fullName evidence="3">Plasmid pRiA4b ORF-3 family protein</fullName>
    </submittedName>
</protein>
<dbReference type="InterPro" id="IPR012912">
    <property type="entry name" value="Plasmid_pRiA4b_Orf3-like"/>
</dbReference>
<reference evidence="3" key="1">
    <citation type="journal article" date="2021" name="PeerJ">
        <title>Extensive microbial diversity within the chicken gut microbiome revealed by metagenomics and culture.</title>
        <authorList>
            <person name="Gilroy R."/>
            <person name="Ravi A."/>
            <person name="Getino M."/>
            <person name="Pursley I."/>
            <person name="Horton D.L."/>
            <person name="Alikhan N.F."/>
            <person name="Baker D."/>
            <person name="Gharbi K."/>
            <person name="Hall N."/>
            <person name="Watson M."/>
            <person name="Adriaenssens E.M."/>
            <person name="Foster-Nyarko E."/>
            <person name="Jarju S."/>
            <person name="Secka A."/>
            <person name="Antonio M."/>
            <person name="Oren A."/>
            <person name="Chaudhuri R.R."/>
            <person name="La Ragione R."/>
            <person name="Hildebrand F."/>
            <person name="Pallen M.J."/>
        </authorList>
    </citation>
    <scope>NUCLEOTIDE SEQUENCE</scope>
    <source>
        <strain evidence="3">CHK121-7720</strain>
    </source>
</reference>
<evidence type="ECO:0000313" key="4">
    <source>
        <dbReference type="Proteomes" id="UP000757103"/>
    </source>
</evidence>
<feature type="domain" description="Plasmid pRiA4b Orf3-like" evidence="2">
    <location>
        <begin position="10"/>
        <end position="138"/>
    </location>
</feature>
<dbReference type="Gene3D" id="3.10.290.30">
    <property type="entry name" value="MM3350-like"/>
    <property type="match status" value="1"/>
</dbReference>
<dbReference type="EMBL" id="DYUD01000023">
    <property type="protein sequence ID" value="HJG89392.1"/>
    <property type="molecule type" value="Genomic_DNA"/>
</dbReference>
<proteinExistence type="predicted"/>
<evidence type="ECO:0000259" key="2">
    <source>
        <dbReference type="Pfam" id="PF07929"/>
    </source>
</evidence>
<accession>A0A921SVK2</accession>